<protein>
    <submittedName>
        <fullName evidence="1">Uncharacterized protein</fullName>
    </submittedName>
</protein>
<evidence type="ECO:0000313" key="2">
    <source>
        <dbReference type="Proteomes" id="UP001060215"/>
    </source>
</evidence>
<dbReference type="EMBL" id="CM045765">
    <property type="protein sequence ID" value="KAI8001574.1"/>
    <property type="molecule type" value="Genomic_DNA"/>
</dbReference>
<proteinExistence type="predicted"/>
<evidence type="ECO:0000313" key="1">
    <source>
        <dbReference type="EMBL" id="KAI8001574.1"/>
    </source>
</evidence>
<comment type="caution">
    <text evidence="1">The sequence shown here is derived from an EMBL/GenBank/DDBJ whole genome shotgun (WGS) entry which is preliminary data.</text>
</comment>
<sequence>MLKCRSIEDKMGLLNKQLEASEKYKSEYLKRYENAINDKKKFADDYMSRITNLQSKCSSLEERCSSLSKTLDSARLESTDWKRKYEQALSKQKAEEGQANSEIAILKSKSSAAEARLAAAREQAQSAQEDAEEWKWNYDIAVREAKAALEKAAEEEIKDKVAKIEYAEQRLTTLSLELKAAESKIRNYDLEISTVKHEIKELGEKLETANATAQSFERQTKMLEQEKLYLEQKYQSEFDRFEEVQDRCKTAERETKRATDLADKERAEAATAQKEKSEIQRIAMERLTQIDRAERHIESLQRQKVDLANEAERCRVAEMDAVSKVAMLEARVKEREREIENLIHSSKR</sequence>
<organism evidence="1 2">
    <name type="scientific">Camellia lanceoleosa</name>
    <dbReference type="NCBI Taxonomy" id="1840588"/>
    <lineage>
        <taxon>Eukaryota</taxon>
        <taxon>Viridiplantae</taxon>
        <taxon>Streptophyta</taxon>
        <taxon>Embryophyta</taxon>
        <taxon>Tracheophyta</taxon>
        <taxon>Spermatophyta</taxon>
        <taxon>Magnoliopsida</taxon>
        <taxon>eudicotyledons</taxon>
        <taxon>Gunneridae</taxon>
        <taxon>Pentapetalae</taxon>
        <taxon>asterids</taxon>
        <taxon>Ericales</taxon>
        <taxon>Theaceae</taxon>
        <taxon>Camellia</taxon>
    </lineage>
</organism>
<name>A0ACC0GKR7_9ERIC</name>
<keyword evidence="2" id="KW-1185">Reference proteome</keyword>
<reference evidence="1 2" key="1">
    <citation type="journal article" date="2022" name="Plant J.">
        <title>Chromosome-level genome of Camellia lanceoleosa provides a valuable resource for understanding genome evolution and self-incompatibility.</title>
        <authorList>
            <person name="Gong W."/>
            <person name="Xiao S."/>
            <person name="Wang L."/>
            <person name="Liao Z."/>
            <person name="Chang Y."/>
            <person name="Mo W."/>
            <person name="Hu G."/>
            <person name="Li W."/>
            <person name="Zhao G."/>
            <person name="Zhu H."/>
            <person name="Hu X."/>
            <person name="Ji K."/>
            <person name="Xiang X."/>
            <person name="Song Q."/>
            <person name="Yuan D."/>
            <person name="Jin S."/>
            <person name="Zhang L."/>
        </authorList>
    </citation>
    <scope>NUCLEOTIDE SEQUENCE [LARGE SCALE GENOMIC DNA]</scope>
    <source>
        <strain evidence="1">SQ_2022a</strain>
    </source>
</reference>
<dbReference type="Proteomes" id="UP001060215">
    <property type="component" value="Chromosome 8"/>
</dbReference>
<gene>
    <name evidence="1" type="ORF">LOK49_LG09G00760</name>
</gene>
<accession>A0ACC0GKR7</accession>